<gene>
    <name evidence="2" type="ORF">C8E83_0247</name>
</gene>
<dbReference type="Pfam" id="PF13400">
    <property type="entry name" value="Tad"/>
    <property type="match status" value="1"/>
</dbReference>
<feature type="domain" description="Putative Flp pilus-assembly TadG-like N-terminal" evidence="1">
    <location>
        <begin position="4"/>
        <end position="46"/>
    </location>
</feature>
<sequence>MGVVLVAVVGAVLIVTTGVLGAAGILVERHRVAQAADAAALAAADAASGLVAGRPCDRAAEVAGAVSVGVADCVVDGSTVTVVASSGPSLIPIAVAATAGQPVSADSGSTDDSKK</sequence>
<dbReference type="Proteomes" id="UP000280008">
    <property type="component" value="Unassembled WGS sequence"/>
</dbReference>
<evidence type="ECO:0000259" key="1">
    <source>
        <dbReference type="Pfam" id="PF13400"/>
    </source>
</evidence>
<proteinExistence type="predicted"/>
<comment type="caution">
    <text evidence="2">The sequence shown here is derived from an EMBL/GenBank/DDBJ whole genome shotgun (WGS) entry which is preliminary data.</text>
</comment>
<dbReference type="RefSeq" id="WP_245981324.1">
    <property type="nucleotide sequence ID" value="NZ_RBKS01000001.1"/>
</dbReference>
<dbReference type="InterPro" id="IPR021202">
    <property type="entry name" value="Rv3654c-like"/>
</dbReference>
<dbReference type="NCBIfam" id="TIGR03816">
    <property type="entry name" value="tadE_like_DECH"/>
    <property type="match status" value="1"/>
</dbReference>
<keyword evidence="3" id="KW-1185">Reference proteome</keyword>
<evidence type="ECO:0000313" key="3">
    <source>
        <dbReference type="Proteomes" id="UP000280008"/>
    </source>
</evidence>
<dbReference type="EMBL" id="RBKS01000001">
    <property type="protein sequence ID" value="RKR73158.1"/>
    <property type="molecule type" value="Genomic_DNA"/>
</dbReference>
<name>A0A495ICF9_9MICO</name>
<evidence type="ECO:0000313" key="2">
    <source>
        <dbReference type="EMBL" id="RKR73158.1"/>
    </source>
</evidence>
<organism evidence="2 3">
    <name type="scientific">Frondihabitans australicus</name>
    <dbReference type="NCBI Taxonomy" id="386892"/>
    <lineage>
        <taxon>Bacteria</taxon>
        <taxon>Bacillati</taxon>
        <taxon>Actinomycetota</taxon>
        <taxon>Actinomycetes</taxon>
        <taxon>Micrococcales</taxon>
        <taxon>Microbacteriaceae</taxon>
        <taxon>Frondihabitans</taxon>
    </lineage>
</organism>
<protein>
    <submittedName>
        <fullName evidence="2">Secretion/DNA translocation related TadE-like protein</fullName>
    </submittedName>
</protein>
<dbReference type="InterPro" id="IPR028087">
    <property type="entry name" value="Tad_N"/>
</dbReference>
<reference evidence="2 3" key="1">
    <citation type="submission" date="2018-10" db="EMBL/GenBank/DDBJ databases">
        <title>Sequencing the genomes of 1000 actinobacteria strains.</title>
        <authorList>
            <person name="Klenk H.-P."/>
        </authorList>
    </citation>
    <scope>NUCLEOTIDE SEQUENCE [LARGE SCALE GENOMIC DNA]</scope>
    <source>
        <strain evidence="2 3">DSM 17894</strain>
    </source>
</reference>
<dbReference type="AlphaFoldDB" id="A0A495ICF9"/>
<accession>A0A495ICF9</accession>